<keyword evidence="10" id="KW-1185">Reference proteome</keyword>
<comment type="caution">
    <text evidence="9">The sequence shown here is derived from an EMBL/GenBank/DDBJ whole genome shotgun (WGS) entry which is preliminary data.</text>
</comment>
<evidence type="ECO:0000256" key="1">
    <source>
        <dbReference type="ARBA" id="ARBA00004370"/>
    </source>
</evidence>
<keyword evidence="2" id="KW-0812">Transmembrane</keyword>
<dbReference type="GO" id="GO:0000166">
    <property type="term" value="F:nucleotide binding"/>
    <property type="evidence" value="ECO:0007669"/>
    <property type="project" value="UniProtKB-KW"/>
</dbReference>
<dbReference type="OrthoDB" id="1890790at2759"/>
<feature type="domain" description="Guanylate cyclase" evidence="8">
    <location>
        <begin position="1"/>
        <end position="48"/>
    </location>
</feature>
<dbReference type="SUPFAM" id="SSF55073">
    <property type="entry name" value="Nucleotide cyclase"/>
    <property type="match status" value="1"/>
</dbReference>
<evidence type="ECO:0000256" key="6">
    <source>
        <dbReference type="ARBA" id="ARBA00023180"/>
    </source>
</evidence>
<evidence type="ECO:0000256" key="4">
    <source>
        <dbReference type="ARBA" id="ARBA00022989"/>
    </source>
</evidence>
<protein>
    <recommendedName>
        <fullName evidence="8">Guanylate cyclase domain-containing protein</fullName>
    </recommendedName>
</protein>
<dbReference type="InterPro" id="IPR050401">
    <property type="entry name" value="Cyclic_nucleotide_synthase"/>
</dbReference>
<evidence type="ECO:0000256" key="3">
    <source>
        <dbReference type="ARBA" id="ARBA00022741"/>
    </source>
</evidence>
<accession>A0A1D1UJ78</accession>
<dbReference type="GO" id="GO:0001653">
    <property type="term" value="F:peptide receptor activity"/>
    <property type="evidence" value="ECO:0007669"/>
    <property type="project" value="TreeGrafter"/>
</dbReference>
<dbReference type="Pfam" id="PF00211">
    <property type="entry name" value="Guanylate_cyc"/>
    <property type="match status" value="1"/>
</dbReference>
<keyword evidence="3" id="KW-0547">Nucleotide-binding</keyword>
<dbReference type="PANTHER" id="PTHR11920">
    <property type="entry name" value="GUANYLYL CYCLASE"/>
    <property type="match status" value="1"/>
</dbReference>
<keyword evidence="7" id="KW-0456">Lyase</keyword>
<dbReference type="Proteomes" id="UP000186922">
    <property type="component" value="Unassembled WGS sequence"/>
</dbReference>
<dbReference type="GO" id="GO:0004383">
    <property type="term" value="F:guanylate cyclase activity"/>
    <property type="evidence" value="ECO:0007669"/>
    <property type="project" value="TreeGrafter"/>
</dbReference>
<reference evidence="9 10" key="1">
    <citation type="journal article" date="2016" name="Nat. Commun.">
        <title>Extremotolerant tardigrade genome and improved radiotolerance of human cultured cells by tardigrade-unique protein.</title>
        <authorList>
            <person name="Hashimoto T."/>
            <person name="Horikawa D.D."/>
            <person name="Saito Y."/>
            <person name="Kuwahara H."/>
            <person name="Kozuka-Hata H."/>
            <person name="Shin-I T."/>
            <person name="Minakuchi Y."/>
            <person name="Ohishi K."/>
            <person name="Motoyama A."/>
            <person name="Aizu T."/>
            <person name="Enomoto A."/>
            <person name="Kondo K."/>
            <person name="Tanaka S."/>
            <person name="Hara Y."/>
            <person name="Koshikawa S."/>
            <person name="Sagara H."/>
            <person name="Miura T."/>
            <person name="Yokobori S."/>
            <person name="Miyagawa K."/>
            <person name="Suzuki Y."/>
            <person name="Kubo T."/>
            <person name="Oyama M."/>
            <person name="Kohara Y."/>
            <person name="Fujiyama A."/>
            <person name="Arakawa K."/>
            <person name="Katayama T."/>
            <person name="Toyoda A."/>
            <person name="Kunieda T."/>
        </authorList>
    </citation>
    <scope>NUCLEOTIDE SEQUENCE [LARGE SCALE GENOMIC DNA]</scope>
    <source>
        <strain evidence="9 10">YOKOZUNA-1</strain>
    </source>
</reference>
<evidence type="ECO:0000256" key="2">
    <source>
        <dbReference type="ARBA" id="ARBA00022692"/>
    </source>
</evidence>
<evidence type="ECO:0000313" key="10">
    <source>
        <dbReference type="Proteomes" id="UP000186922"/>
    </source>
</evidence>
<keyword evidence="5" id="KW-0472">Membrane</keyword>
<comment type="subcellular location">
    <subcellularLocation>
        <location evidence="1">Membrane</location>
    </subcellularLocation>
</comment>
<name>A0A1D1UJ78_RAMVA</name>
<dbReference type="GO" id="GO:0007168">
    <property type="term" value="P:receptor guanylyl cyclase signaling pathway"/>
    <property type="evidence" value="ECO:0007669"/>
    <property type="project" value="TreeGrafter"/>
</dbReference>
<keyword evidence="6" id="KW-0325">Glycoprotein</keyword>
<evidence type="ECO:0000256" key="5">
    <source>
        <dbReference type="ARBA" id="ARBA00023136"/>
    </source>
</evidence>
<dbReference type="Gene3D" id="3.30.70.1230">
    <property type="entry name" value="Nucleotide cyclase"/>
    <property type="match status" value="1"/>
</dbReference>
<dbReference type="STRING" id="947166.A0A1D1UJ78"/>
<dbReference type="GO" id="GO:0004016">
    <property type="term" value="F:adenylate cyclase activity"/>
    <property type="evidence" value="ECO:0007669"/>
    <property type="project" value="TreeGrafter"/>
</dbReference>
<dbReference type="GO" id="GO:0005886">
    <property type="term" value="C:plasma membrane"/>
    <property type="evidence" value="ECO:0007669"/>
    <property type="project" value="TreeGrafter"/>
</dbReference>
<gene>
    <name evidence="9" type="primary">RvY_01135-1</name>
    <name evidence="9" type="synonym">RvY_01135.1</name>
    <name evidence="9" type="ORF">RvY_01135</name>
</gene>
<evidence type="ECO:0000256" key="7">
    <source>
        <dbReference type="ARBA" id="ARBA00023239"/>
    </source>
</evidence>
<evidence type="ECO:0000313" key="9">
    <source>
        <dbReference type="EMBL" id="GAU88435.1"/>
    </source>
</evidence>
<dbReference type="InterPro" id="IPR001054">
    <property type="entry name" value="A/G_cyclase"/>
</dbReference>
<dbReference type="AlphaFoldDB" id="A0A1D1UJ78"/>
<sequence>MESTGEAMKVQISDKTKELLDKVGGFLIRERGVIEVKGKGSMTTFWLIGRVPE</sequence>
<dbReference type="EMBL" id="BDGG01000001">
    <property type="protein sequence ID" value="GAU88435.1"/>
    <property type="molecule type" value="Genomic_DNA"/>
</dbReference>
<evidence type="ECO:0000259" key="8">
    <source>
        <dbReference type="Pfam" id="PF00211"/>
    </source>
</evidence>
<organism evidence="9 10">
    <name type="scientific">Ramazzottius varieornatus</name>
    <name type="common">Water bear</name>
    <name type="synonym">Tardigrade</name>
    <dbReference type="NCBI Taxonomy" id="947166"/>
    <lineage>
        <taxon>Eukaryota</taxon>
        <taxon>Metazoa</taxon>
        <taxon>Ecdysozoa</taxon>
        <taxon>Tardigrada</taxon>
        <taxon>Eutardigrada</taxon>
        <taxon>Parachela</taxon>
        <taxon>Hypsibioidea</taxon>
        <taxon>Ramazzottiidae</taxon>
        <taxon>Ramazzottius</taxon>
    </lineage>
</organism>
<proteinExistence type="predicted"/>
<dbReference type="PANTHER" id="PTHR11920:SF501">
    <property type="entry name" value="GUANYLATE CYCLASE 32E"/>
    <property type="match status" value="1"/>
</dbReference>
<dbReference type="InterPro" id="IPR029787">
    <property type="entry name" value="Nucleotide_cyclase"/>
</dbReference>
<keyword evidence="4" id="KW-1133">Transmembrane helix</keyword>
<dbReference type="GO" id="GO:0035556">
    <property type="term" value="P:intracellular signal transduction"/>
    <property type="evidence" value="ECO:0007669"/>
    <property type="project" value="InterPro"/>
</dbReference>